<dbReference type="PANTHER" id="PTHR30250">
    <property type="entry name" value="PST FAMILY PREDICTED COLANIC ACID TRANSPORTER"/>
    <property type="match status" value="1"/>
</dbReference>
<evidence type="ECO:0000313" key="7">
    <source>
        <dbReference type="EMBL" id="MFD1145332.1"/>
    </source>
</evidence>
<feature type="transmembrane region" description="Helical" evidence="6">
    <location>
        <begin position="41"/>
        <end position="61"/>
    </location>
</feature>
<feature type="transmembrane region" description="Helical" evidence="6">
    <location>
        <begin position="344"/>
        <end position="364"/>
    </location>
</feature>
<proteinExistence type="predicted"/>
<evidence type="ECO:0000256" key="3">
    <source>
        <dbReference type="ARBA" id="ARBA00022692"/>
    </source>
</evidence>
<organism evidence="7 8">
    <name type="scientific">Larkinella insperata</name>
    <dbReference type="NCBI Taxonomy" id="332158"/>
    <lineage>
        <taxon>Bacteria</taxon>
        <taxon>Pseudomonadati</taxon>
        <taxon>Bacteroidota</taxon>
        <taxon>Cytophagia</taxon>
        <taxon>Cytophagales</taxon>
        <taxon>Spirosomataceae</taxon>
        <taxon>Larkinella</taxon>
    </lineage>
</organism>
<feature type="transmembrane region" description="Helical" evidence="6">
    <location>
        <begin position="82"/>
        <end position="111"/>
    </location>
</feature>
<feature type="transmembrane region" description="Helical" evidence="6">
    <location>
        <begin position="188"/>
        <end position="207"/>
    </location>
</feature>
<feature type="transmembrane region" description="Helical" evidence="6">
    <location>
        <begin position="12"/>
        <end position="35"/>
    </location>
</feature>
<feature type="transmembrane region" description="Helical" evidence="6">
    <location>
        <begin position="308"/>
        <end position="332"/>
    </location>
</feature>
<gene>
    <name evidence="7" type="ORF">ACFQ4C_29670</name>
</gene>
<reference evidence="8" key="1">
    <citation type="journal article" date="2019" name="Int. J. Syst. Evol. Microbiol.">
        <title>The Global Catalogue of Microorganisms (GCM) 10K type strain sequencing project: providing services to taxonomists for standard genome sequencing and annotation.</title>
        <authorList>
            <consortium name="The Broad Institute Genomics Platform"/>
            <consortium name="The Broad Institute Genome Sequencing Center for Infectious Disease"/>
            <person name="Wu L."/>
            <person name="Ma J."/>
        </authorList>
    </citation>
    <scope>NUCLEOTIDE SEQUENCE [LARGE SCALE GENOMIC DNA]</scope>
    <source>
        <strain evidence="8">CCUG 55608</strain>
    </source>
</reference>
<dbReference type="PANTHER" id="PTHR30250:SF11">
    <property type="entry name" value="O-ANTIGEN TRANSPORTER-RELATED"/>
    <property type="match status" value="1"/>
</dbReference>
<feature type="transmembrane region" description="Helical" evidence="6">
    <location>
        <begin position="440"/>
        <end position="462"/>
    </location>
</feature>
<evidence type="ECO:0000256" key="4">
    <source>
        <dbReference type="ARBA" id="ARBA00022989"/>
    </source>
</evidence>
<comment type="subcellular location">
    <subcellularLocation>
        <location evidence="1">Cell membrane</location>
        <topology evidence="1">Multi-pass membrane protein</topology>
    </subcellularLocation>
</comment>
<dbReference type="Proteomes" id="UP001597116">
    <property type="component" value="Unassembled WGS sequence"/>
</dbReference>
<evidence type="ECO:0000256" key="5">
    <source>
        <dbReference type="ARBA" id="ARBA00023136"/>
    </source>
</evidence>
<feature type="transmembrane region" description="Helical" evidence="6">
    <location>
        <begin position="131"/>
        <end position="151"/>
    </location>
</feature>
<name>A0ABW3QF89_9BACT</name>
<keyword evidence="3 6" id="KW-0812">Transmembrane</keyword>
<keyword evidence="5 6" id="KW-0472">Membrane</keyword>
<dbReference type="InterPro" id="IPR050833">
    <property type="entry name" value="Poly_Biosynth_Transport"/>
</dbReference>
<keyword evidence="8" id="KW-1185">Reference proteome</keyword>
<evidence type="ECO:0000256" key="2">
    <source>
        <dbReference type="ARBA" id="ARBA00022475"/>
    </source>
</evidence>
<feature type="transmembrane region" description="Helical" evidence="6">
    <location>
        <begin position="163"/>
        <end position="182"/>
    </location>
</feature>
<comment type="caution">
    <text evidence="7">The sequence shown here is derived from an EMBL/GenBank/DDBJ whole genome shotgun (WGS) entry which is preliminary data.</text>
</comment>
<keyword evidence="2" id="KW-1003">Cell membrane</keyword>
<dbReference type="EMBL" id="JBHTLP010000043">
    <property type="protein sequence ID" value="MFD1145332.1"/>
    <property type="molecule type" value="Genomic_DNA"/>
</dbReference>
<feature type="transmembrane region" description="Helical" evidence="6">
    <location>
        <begin position="467"/>
        <end position="485"/>
    </location>
</feature>
<accession>A0ABW3QF89</accession>
<keyword evidence="4 6" id="KW-1133">Transmembrane helix</keyword>
<evidence type="ECO:0000256" key="1">
    <source>
        <dbReference type="ARBA" id="ARBA00004651"/>
    </source>
</evidence>
<sequence length="512" mass="55856">MSTVSRIVSGSVASWAKIGVTITSQMAIVPLYLTYWSAKTYGVSLAVLALTNLITTLDFGHQTYLQFEFLRCGKENRAELSRYLWSGVFMGIAICLTQLTIIGLILTTGLLPHILDNANNLDSQTIHDAGILLVLQGCAWFISTSIPGLFQRALAPFGYYPRMSWWNFLYALISTFAPVIAVMSGAGLLETGMVSFGGSLLYSSLLYRDMLRLLRKEDVSFRSPDWSLGFRNFLSSLTLSAKSLIESMRHQGVRLVLVPLLGANGLAAFSTMRTGANAALQGLNTLTNPLMPELMRFLHQRDQARSEVAFGTVWVVVVSVMAPAVIVMQAVIEPLFTVWTRGQIAFDPLLFAVLSLSILVYAAAQPAMAVIVGNNLLKPQLRLSITAALVVVGGILLLVPMIGMLGGGIALLSAEVVATIGYRRIAQRWLQENSMEWPKYPAGIATMSVWIAAVGMGGMILFPNAKIAVLAVSLLALIWNAWRYWNALPPLATERVRKMLGNVPGVRKILTT</sequence>
<evidence type="ECO:0000256" key="6">
    <source>
        <dbReference type="SAM" id="Phobius"/>
    </source>
</evidence>
<protein>
    <submittedName>
        <fullName evidence="7">Lipopolysaccharide biosynthesis protein</fullName>
    </submittedName>
</protein>
<evidence type="ECO:0000313" key="8">
    <source>
        <dbReference type="Proteomes" id="UP001597116"/>
    </source>
</evidence>
<dbReference type="RefSeq" id="WP_265991509.1">
    <property type="nucleotide sequence ID" value="NZ_CP110973.1"/>
</dbReference>
<feature type="transmembrane region" description="Helical" evidence="6">
    <location>
        <begin position="385"/>
        <end position="412"/>
    </location>
</feature>